<evidence type="ECO:0000313" key="3">
    <source>
        <dbReference type="Proteomes" id="UP000245119"/>
    </source>
</evidence>
<feature type="compositionally biased region" description="Low complexity" evidence="1">
    <location>
        <begin position="225"/>
        <end position="235"/>
    </location>
</feature>
<evidence type="ECO:0000256" key="1">
    <source>
        <dbReference type="SAM" id="MobiDB-lite"/>
    </source>
</evidence>
<feature type="compositionally biased region" description="Polar residues" evidence="1">
    <location>
        <begin position="255"/>
        <end position="266"/>
    </location>
</feature>
<comment type="caution">
    <text evidence="2">The sequence shown here is derived from an EMBL/GenBank/DDBJ whole genome shotgun (WGS) entry which is preliminary data.</text>
</comment>
<reference evidence="2 3" key="1">
    <citation type="submission" date="2018-04" db="EMBL/GenBank/DDBJ databases">
        <title>The genome of golden apple snail Pomacea canaliculata provides insight into stress tolerance and invasive adaptation.</title>
        <authorList>
            <person name="Liu C."/>
            <person name="Liu B."/>
            <person name="Ren Y."/>
            <person name="Zhang Y."/>
            <person name="Wang H."/>
            <person name="Li S."/>
            <person name="Jiang F."/>
            <person name="Yin L."/>
            <person name="Zhang G."/>
            <person name="Qian W."/>
            <person name="Fan W."/>
        </authorList>
    </citation>
    <scope>NUCLEOTIDE SEQUENCE [LARGE SCALE GENOMIC DNA]</scope>
    <source>
        <strain evidence="2">SZHN2017</strain>
        <tissue evidence="2">Muscle</tissue>
    </source>
</reference>
<accession>A0A2T7NUZ3</accession>
<dbReference type="AlphaFoldDB" id="A0A2T7NUZ3"/>
<name>A0A2T7NUZ3_POMCA</name>
<dbReference type="EMBL" id="PZQS01000009">
    <property type="protein sequence ID" value="PVD24997.1"/>
    <property type="molecule type" value="Genomic_DNA"/>
</dbReference>
<dbReference type="Proteomes" id="UP000245119">
    <property type="component" value="Linkage Group LG9"/>
</dbReference>
<feature type="compositionally biased region" description="Polar residues" evidence="1">
    <location>
        <begin position="311"/>
        <end position="320"/>
    </location>
</feature>
<feature type="compositionally biased region" description="Basic and acidic residues" evidence="1">
    <location>
        <begin position="268"/>
        <end position="279"/>
    </location>
</feature>
<organism evidence="2 3">
    <name type="scientific">Pomacea canaliculata</name>
    <name type="common">Golden apple snail</name>
    <dbReference type="NCBI Taxonomy" id="400727"/>
    <lineage>
        <taxon>Eukaryota</taxon>
        <taxon>Metazoa</taxon>
        <taxon>Spiralia</taxon>
        <taxon>Lophotrochozoa</taxon>
        <taxon>Mollusca</taxon>
        <taxon>Gastropoda</taxon>
        <taxon>Caenogastropoda</taxon>
        <taxon>Architaenioglossa</taxon>
        <taxon>Ampullarioidea</taxon>
        <taxon>Ampullariidae</taxon>
        <taxon>Pomacea</taxon>
    </lineage>
</organism>
<feature type="region of interest" description="Disordered" evidence="1">
    <location>
        <begin position="217"/>
        <end position="334"/>
    </location>
</feature>
<gene>
    <name evidence="2" type="ORF">C0Q70_15494</name>
</gene>
<protein>
    <submittedName>
        <fullName evidence="2">Uncharacterized protein</fullName>
    </submittedName>
</protein>
<feature type="compositionally biased region" description="Acidic residues" evidence="1">
    <location>
        <begin position="236"/>
        <end position="253"/>
    </location>
</feature>
<evidence type="ECO:0000313" key="2">
    <source>
        <dbReference type="EMBL" id="PVD24997.1"/>
    </source>
</evidence>
<proteinExistence type="predicted"/>
<sequence length="334" mass="37851">MDTEINTFRNVFVAGLESARGECMDYAQTMEHCMKDMGGFEAGLRLISDIRKSKQLCQEKKLQQAMGCLENAFNQCVMETSRAKSSTRRDFILTVDAGKWKKGVELLCTNIDYLEEHEGCMNRSLQESGVCIYQHHMNFMLEKAEADRTYVNDVHENKRRLVKVACSLSDGLLHCLQKSLTKHCSRQPRLTCLMRDIVFQIMPQQCRRFLHQGQDPCSTIGSGADNRNNDNNNNDGLEEDEGFDEEDEEEDDGNSGYSTATRQPAQSKVDEQHEQDPSMRVKVQTMDGQDGGRDWSTVEESEEEKELPVQGSYSRDNSSAGMHRTAVVMTGRNG</sequence>
<keyword evidence="3" id="KW-1185">Reference proteome</keyword>